<name>A0A1I7WQ31_HETBA</name>
<reference evidence="2" key="1">
    <citation type="submission" date="2016-11" db="UniProtKB">
        <authorList>
            <consortium name="WormBaseParasite"/>
        </authorList>
    </citation>
    <scope>IDENTIFICATION</scope>
</reference>
<proteinExistence type="predicted"/>
<keyword evidence="1" id="KW-1185">Reference proteome</keyword>
<organism evidence="1 2">
    <name type="scientific">Heterorhabditis bacteriophora</name>
    <name type="common">Entomopathogenic nematode worm</name>
    <dbReference type="NCBI Taxonomy" id="37862"/>
    <lineage>
        <taxon>Eukaryota</taxon>
        <taxon>Metazoa</taxon>
        <taxon>Ecdysozoa</taxon>
        <taxon>Nematoda</taxon>
        <taxon>Chromadorea</taxon>
        <taxon>Rhabditida</taxon>
        <taxon>Rhabditina</taxon>
        <taxon>Rhabditomorpha</taxon>
        <taxon>Strongyloidea</taxon>
        <taxon>Heterorhabditidae</taxon>
        <taxon>Heterorhabditis</taxon>
    </lineage>
</organism>
<accession>A0A1I7WQ31</accession>
<protein>
    <submittedName>
        <fullName evidence="2">Transposase</fullName>
    </submittedName>
</protein>
<dbReference type="AlphaFoldDB" id="A0A1I7WQ31"/>
<evidence type="ECO:0000313" key="2">
    <source>
        <dbReference type="WBParaSite" id="Hba_07263"/>
    </source>
</evidence>
<dbReference type="WBParaSite" id="Hba_07263">
    <property type="protein sequence ID" value="Hba_07263"/>
    <property type="gene ID" value="Hba_07263"/>
</dbReference>
<dbReference type="Proteomes" id="UP000095283">
    <property type="component" value="Unplaced"/>
</dbReference>
<sequence length="82" mass="9666">MSWYSSLFGHYRFVGCHLNWNDDARRRLVSGHPCKITRQYLSYLTETVTLDEWMAKRSITPKPIARMVTKVSNVLHLTPKKK</sequence>
<evidence type="ECO:0000313" key="1">
    <source>
        <dbReference type="Proteomes" id="UP000095283"/>
    </source>
</evidence>